<name>A0AAN9LE79_PHACN</name>
<organism evidence="2 3">
    <name type="scientific">Phaseolus coccineus</name>
    <name type="common">Scarlet runner bean</name>
    <name type="synonym">Phaseolus multiflorus</name>
    <dbReference type="NCBI Taxonomy" id="3886"/>
    <lineage>
        <taxon>Eukaryota</taxon>
        <taxon>Viridiplantae</taxon>
        <taxon>Streptophyta</taxon>
        <taxon>Embryophyta</taxon>
        <taxon>Tracheophyta</taxon>
        <taxon>Spermatophyta</taxon>
        <taxon>Magnoliopsida</taxon>
        <taxon>eudicotyledons</taxon>
        <taxon>Gunneridae</taxon>
        <taxon>Pentapetalae</taxon>
        <taxon>rosids</taxon>
        <taxon>fabids</taxon>
        <taxon>Fabales</taxon>
        <taxon>Fabaceae</taxon>
        <taxon>Papilionoideae</taxon>
        <taxon>50 kb inversion clade</taxon>
        <taxon>NPAAA clade</taxon>
        <taxon>indigoferoid/millettioid clade</taxon>
        <taxon>Phaseoleae</taxon>
        <taxon>Phaseolus</taxon>
    </lineage>
</organism>
<evidence type="ECO:0000313" key="2">
    <source>
        <dbReference type="EMBL" id="KAK7332593.1"/>
    </source>
</evidence>
<dbReference type="AlphaFoldDB" id="A0AAN9LE79"/>
<dbReference type="Proteomes" id="UP001374584">
    <property type="component" value="Unassembled WGS sequence"/>
</dbReference>
<evidence type="ECO:0000256" key="1">
    <source>
        <dbReference type="SAM" id="MobiDB-lite"/>
    </source>
</evidence>
<dbReference type="EMBL" id="JAYMYR010000011">
    <property type="protein sequence ID" value="KAK7332593.1"/>
    <property type="molecule type" value="Genomic_DNA"/>
</dbReference>
<protein>
    <submittedName>
        <fullName evidence="2">Uncharacterized protein</fullName>
    </submittedName>
</protein>
<proteinExistence type="predicted"/>
<reference evidence="2 3" key="1">
    <citation type="submission" date="2024-01" db="EMBL/GenBank/DDBJ databases">
        <title>The genomes of 5 underutilized Papilionoideae crops provide insights into root nodulation and disease resistanc.</title>
        <authorList>
            <person name="Jiang F."/>
        </authorList>
    </citation>
    <scope>NUCLEOTIDE SEQUENCE [LARGE SCALE GENOMIC DNA]</scope>
    <source>
        <strain evidence="2">JINMINGXINNONG_FW02</strain>
        <tissue evidence="2">Leaves</tissue>
    </source>
</reference>
<feature type="region of interest" description="Disordered" evidence="1">
    <location>
        <begin position="1"/>
        <end position="22"/>
    </location>
</feature>
<accession>A0AAN9LE79</accession>
<feature type="compositionally biased region" description="Basic and acidic residues" evidence="1">
    <location>
        <begin position="1"/>
        <end position="11"/>
    </location>
</feature>
<gene>
    <name evidence="2" type="ORF">VNO80_29346</name>
</gene>
<keyword evidence="3" id="KW-1185">Reference proteome</keyword>
<sequence length="94" mass="10568">MRDNATERERVTVSGGGNNGERSNAVVWFGLVPYHNSQLSTAKHYHLKNSFLFRKYPQDIAQLRNKPTLQILPSAVPSHSFPFSSNPIASFLKP</sequence>
<comment type="caution">
    <text evidence="2">The sequence shown here is derived from an EMBL/GenBank/DDBJ whole genome shotgun (WGS) entry which is preliminary data.</text>
</comment>
<evidence type="ECO:0000313" key="3">
    <source>
        <dbReference type="Proteomes" id="UP001374584"/>
    </source>
</evidence>